<comment type="subcellular location">
    <subcellularLocation>
        <location evidence="1">Cytoplasm</location>
    </subcellularLocation>
</comment>
<dbReference type="Proteomes" id="UP000226712">
    <property type="component" value="Unassembled WGS sequence"/>
</dbReference>
<gene>
    <name evidence="1" type="primary">rpo4</name>
    <name evidence="1" type="synonym">rpoF</name>
    <name evidence="2" type="ORF">CL944_01720</name>
</gene>
<comment type="caution">
    <text evidence="2">The sequence shown here is derived from an EMBL/GenBank/DDBJ whole genome shotgun (WGS) entry which is preliminary data.</text>
</comment>
<dbReference type="EMBL" id="NZBD01000010">
    <property type="protein sequence ID" value="MAG18171.1"/>
    <property type="molecule type" value="Genomic_DNA"/>
</dbReference>
<comment type="catalytic activity">
    <reaction evidence="1">
        <text>RNA(n) + a ribonucleoside 5'-triphosphate = RNA(n+1) + diphosphate</text>
        <dbReference type="Rhea" id="RHEA:21248"/>
        <dbReference type="Rhea" id="RHEA-COMP:14527"/>
        <dbReference type="Rhea" id="RHEA-COMP:17342"/>
        <dbReference type="ChEBI" id="CHEBI:33019"/>
        <dbReference type="ChEBI" id="CHEBI:61557"/>
        <dbReference type="ChEBI" id="CHEBI:140395"/>
        <dbReference type="EC" id="2.7.7.6"/>
    </reaction>
</comment>
<dbReference type="InterPro" id="IPR010924">
    <property type="entry name" value="Rpo4"/>
</dbReference>
<dbReference type="PANTHER" id="PTHR39646">
    <property type="entry name" value="RNA POLYMERASE RPB4"/>
    <property type="match status" value="1"/>
</dbReference>
<keyword evidence="1" id="KW-0548">Nucleotidyltransferase</keyword>
<keyword evidence="1" id="KW-0804">Transcription</keyword>
<organism evidence="2 3">
    <name type="scientific">Candidatus Iainarchaeum sp</name>
    <dbReference type="NCBI Taxonomy" id="3101447"/>
    <lineage>
        <taxon>Archaea</taxon>
        <taxon>Candidatus Iainarchaeota</taxon>
        <taxon>Candidatus Iainarchaeia</taxon>
        <taxon>Candidatus Iainarchaeales</taxon>
        <taxon>Candidatus Iainarchaeaceae</taxon>
        <taxon>Candidatus Iainarchaeum</taxon>
    </lineage>
</organism>
<dbReference type="Gene3D" id="6.10.140.10">
    <property type="match status" value="1"/>
</dbReference>
<keyword evidence="1" id="KW-0963">Cytoplasm</keyword>
<dbReference type="GO" id="GO:0000428">
    <property type="term" value="C:DNA-directed RNA polymerase complex"/>
    <property type="evidence" value="ECO:0007669"/>
    <property type="project" value="UniProtKB-KW"/>
</dbReference>
<dbReference type="GO" id="GO:0003899">
    <property type="term" value="F:DNA-directed RNA polymerase activity"/>
    <property type="evidence" value="ECO:0007669"/>
    <property type="project" value="UniProtKB-UniRule"/>
</dbReference>
<comment type="function">
    <text evidence="1">DNA-dependent RNA polymerase (RNAP) catalyzes the transcription of DNA into RNA using the four ribonucleoside triphosphates as substrates. This subunit is less well bound than the others.</text>
</comment>
<evidence type="ECO:0000313" key="3">
    <source>
        <dbReference type="Proteomes" id="UP000226712"/>
    </source>
</evidence>
<dbReference type="Gene3D" id="1.10.150.80">
    <property type="entry name" value="HRDC domain"/>
    <property type="match status" value="1"/>
</dbReference>
<dbReference type="GO" id="GO:0006352">
    <property type="term" value="P:DNA-templated transcription initiation"/>
    <property type="evidence" value="ECO:0007669"/>
    <property type="project" value="InterPro"/>
</dbReference>
<keyword evidence="1" id="KW-0808">Transferase</keyword>
<dbReference type="EC" id="2.7.7.6" evidence="1"/>
<proteinExistence type="inferred from homology"/>
<evidence type="ECO:0000313" key="2">
    <source>
        <dbReference type="EMBL" id="MAG18171.1"/>
    </source>
</evidence>
<comment type="subunit">
    <text evidence="1">Part of the RNA polymerase complex. Forms a stalk with Rpo7 that extends from the main structure.</text>
</comment>
<reference evidence="3" key="1">
    <citation type="submission" date="2017-09" db="EMBL/GenBank/DDBJ databases">
        <title>The Reconstruction of 2,631 Draft Metagenome-Assembled Genomes from the Global Oceans.</title>
        <authorList>
            <person name="Tully B.J."/>
            <person name="Graham E.D."/>
            <person name="Heidelberg J.F."/>
        </authorList>
    </citation>
    <scope>NUCLEOTIDE SEQUENCE [LARGE SCALE GENOMIC DNA]</scope>
</reference>
<dbReference type="InterPro" id="IPR010997">
    <property type="entry name" value="HRDC-like_sf"/>
</dbReference>
<dbReference type="HAMAP" id="MF_00864">
    <property type="entry name" value="RNApol_arch_Rpo4"/>
    <property type="match status" value="1"/>
</dbReference>
<dbReference type="PIRSF" id="PIRSF005053">
    <property type="entry name" value="RNA_pol_F_arch"/>
    <property type="match status" value="1"/>
</dbReference>
<dbReference type="PANTHER" id="PTHR39646:SF1">
    <property type="entry name" value="DNA-DIRECTED RNA POLYMERASE SUBUNIT RPO4"/>
    <property type="match status" value="1"/>
</dbReference>
<comment type="similarity">
    <text evidence="1">Belongs to the eukaryotic RPB4 RNA polymerase subunit family.</text>
</comment>
<dbReference type="InterPro" id="IPR005574">
    <property type="entry name" value="Rpb4/RPC9"/>
</dbReference>
<protein>
    <recommendedName>
        <fullName evidence="1">DNA-directed RNA polymerase subunit Rpo4</fullName>
        <ecNumber evidence="1">2.7.7.6</ecNumber>
    </recommendedName>
    <alternativeName>
        <fullName evidence="1">DNA-directed RNA polymerase subunit F</fullName>
    </alternativeName>
</protein>
<dbReference type="SUPFAM" id="SSF47819">
    <property type="entry name" value="HRDC-like"/>
    <property type="match status" value="1"/>
</dbReference>
<name>A0A2D6LPR0_9ARCH</name>
<keyword evidence="1 2" id="KW-0240">DNA-directed RNA polymerase</keyword>
<dbReference type="AlphaFoldDB" id="A0A2D6LPR0"/>
<dbReference type="InterPro" id="IPR044876">
    <property type="entry name" value="HRDC_dom_sf"/>
</dbReference>
<dbReference type="GO" id="GO:0000166">
    <property type="term" value="F:nucleotide binding"/>
    <property type="evidence" value="ECO:0007669"/>
    <property type="project" value="InterPro"/>
</dbReference>
<dbReference type="Pfam" id="PF03874">
    <property type="entry name" value="RNA_pol_Rpb4"/>
    <property type="match status" value="1"/>
</dbReference>
<evidence type="ECO:0000256" key="1">
    <source>
        <dbReference type="HAMAP-Rule" id="MF_00864"/>
    </source>
</evidence>
<dbReference type="GO" id="GO:0005737">
    <property type="term" value="C:cytoplasm"/>
    <property type="evidence" value="ECO:0007669"/>
    <property type="project" value="UniProtKB-SubCell"/>
</dbReference>
<sequence>MIGKKIVSQENLSLFELKQVLSERNKEGELSYEQQAAFDYSKKFAKVSPSKGEKLLKDLKAIEGLDDDFITKAIDILPTDLDTAKLIAYRTNPNLDDEKLKKVVELTSKHAK</sequence>
<accession>A0A2D6LPR0</accession>